<dbReference type="AlphaFoldDB" id="A0A2G5HNZ4"/>
<comment type="caution">
    <text evidence="2">The sequence shown here is derived from an EMBL/GenBank/DDBJ whole genome shotgun (WGS) entry which is preliminary data.</text>
</comment>
<dbReference type="InterPro" id="IPR032710">
    <property type="entry name" value="NTF2-like_dom_sf"/>
</dbReference>
<dbReference type="EMBL" id="LKMD01000104">
    <property type="protein sequence ID" value="PIA94265.1"/>
    <property type="molecule type" value="Genomic_DNA"/>
</dbReference>
<gene>
    <name evidence="2" type="ORF">CB0940_08879</name>
</gene>
<feature type="region of interest" description="Disordered" evidence="1">
    <location>
        <begin position="33"/>
        <end position="57"/>
    </location>
</feature>
<proteinExistence type="predicted"/>
<dbReference type="OrthoDB" id="2400485at2759"/>
<feature type="compositionally biased region" description="Low complexity" evidence="1">
    <location>
        <begin position="37"/>
        <end position="49"/>
    </location>
</feature>
<accession>A0A2G5HNZ4</accession>
<dbReference type="Proteomes" id="UP000230605">
    <property type="component" value="Chromosome 6"/>
</dbReference>
<name>A0A2G5HNZ4_CERBT</name>
<dbReference type="SUPFAM" id="SSF54427">
    <property type="entry name" value="NTF2-like"/>
    <property type="match status" value="1"/>
</dbReference>
<sequence length="227" mass="25252">MRPFSQSLLRASTRATNFTPVSRLTLATRQLRTPASQTTTRAFTQTTRTMSSENKDVGPLKIESTNISTASGVELSSQQQTLVGSVLDLFAGRPSLAKLQLWKDEGEFIDPLTIAKGRKQFEPQWYGLQSLFSEIERLHHQVTSSGNPIELDLKSRYVVKGIGKEQIINSKVKIWTEGDKIAKVHDEWDGKLPEGDIAQAFQRLNANSVPLMVSVPKNAEEDAKRGN</sequence>
<dbReference type="PANTHER" id="PTHR34213:SF2">
    <property type="entry name" value="NUCLEAR TRANSPORT FACTOR 2 (NTF2) FAMILY PROTEIN"/>
    <property type="match status" value="1"/>
</dbReference>
<evidence type="ECO:0000313" key="2">
    <source>
        <dbReference type="EMBL" id="PIA94265.1"/>
    </source>
</evidence>
<organism evidence="2 3">
    <name type="scientific">Cercospora beticola</name>
    <name type="common">Sugarbeet leaf spot fungus</name>
    <dbReference type="NCBI Taxonomy" id="122368"/>
    <lineage>
        <taxon>Eukaryota</taxon>
        <taxon>Fungi</taxon>
        <taxon>Dikarya</taxon>
        <taxon>Ascomycota</taxon>
        <taxon>Pezizomycotina</taxon>
        <taxon>Dothideomycetes</taxon>
        <taxon>Dothideomycetidae</taxon>
        <taxon>Mycosphaerellales</taxon>
        <taxon>Mycosphaerellaceae</taxon>
        <taxon>Cercospora</taxon>
    </lineage>
</organism>
<evidence type="ECO:0000313" key="3">
    <source>
        <dbReference type="Proteomes" id="UP000230605"/>
    </source>
</evidence>
<reference evidence="2 3" key="1">
    <citation type="submission" date="2015-10" db="EMBL/GenBank/DDBJ databases">
        <title>The cercosporin biosynthetic gene cluster was horizontally transferred to several fungal lineages and shown to be expanded in Cercospora beticola based on microsynteny with recipient genomes.</title>
        <authorList>
            <person name="De Jonge R."/>
            <person name="Ebert M.K."/>
            <person name="Suttle J.C."/>
            <person name="Jurick Ii W.M."/>
            <person name="Secor G.A."/>
            <person name="Thomma B.P."/>
            <person name="Van De Peer Y."/>
            <person name="Bolton M.D."/>
        </authorList>
    </citation>
    <scope>NUCLEOTIDE SEQUENCE [LARGE SCALE GENOMIC DNA]</scope>
    <source>
        <strain evidence="2 3">09-40</strain>
    </source>
</reference>
<evidence type="ECO:0000256" key="1">
    <source>
        <dbReference type="SAM" id="MobiDB-lite"/>
    </source>
</evidence>
<protein>
    <submittedName>
        <fullName evidence="2">Uncharacterized protein</fullName>
    </submittedName>
</protein>
<dbReference type="PANTHER" id="PTHR34213">
    <property type="entry name" value="NUCLEAR TRANSPORT FACTOR 2 (NTF2) FAMILY PROTEIN"/>
    <property type="match status" value="1"/>
</dbReference>